<dbReference type="SUPFAM" id="SSF54593">
    <property type="entry name" value="Glyoxalase/Bleomycin resistance protein/Dihydroxybiphenyl dioxygenase"/>
    <property type="match status" value="1"/>
</dbReference>
<accession>A0ABS2KQG4</accession>
<dbReference type="PROSITE" id="PS51819">
    <property type="entry name" value="VOC"/>
    <property type="match status" value="1"/>
</dbReference>
<dbReference type="Pfam" id="PF00903">
    <property type="entry name" value="Glyoxalase"/>
    <property type="match status" value="1"/>
</dbReference>
<dbReference type="InterPro" id="IPR029068">
    <property type="entry name" value="Glyas_Bleomycin-R_OHBP_Dase"/>
</dbReference>
<keyword evidence="3" id="KW-1185">Reference proteome</keyword>
<protein>
    <submittedName>
        <fullName evidence="2">Glyoxalase superfamily protein PhnB</fullName>
    </submittedName>
</protein>
<organism evidence="2 3">
    <name type="scientific">Rhodococcoides corynebacterioides</name>
    <dbReference type="NCBI Taxonomy" id="53972"/>
    <lineage>
        <taxon>Bacteria</taxon>
        <taxon>Bacillati</taxon>
        <taxon>Actinomycetota</taxon>
        <taxon>Actinomycetes</taxon>
        <taxon>Mycobacteriales</taxon>
        <taxon>Nocardiaceae</taxon>
        <taxon>Rhodococcoides</taxon>
    </lineage>
</organism>
<dbReference type="RefSeq" id="WP_204866856.1">
    <property type="nucleotide sequence ID" value="NZ_JAFBBK010000001.1"/>
</dbReference>
<evidence type="ECO:0000313" key="3">
    <source>
        <dbReference type="Proteomes" id="UP000703038"/>
    </source>
</evidence>
<sequence>MTETQHTETTPTVVWPALRYDDARAAIAFLVDVLGFTEAAVYGEGERIDHAELVRPGGGAVMLGSVRPDSTIAGLPPGVGAVYVAVGQDELTRLHDRAREAGARIVEPLRDEDYGGQGFTCLDPEGVHWSFGTYRGHSG</sequence>
<dbReference type="InterPro" id="IPR037523">
    <property type="entry name" value="VOC_core"/>
</dbReference>
<dbReference type="Proteomes" id="UP000703038">
    <property type="component" value="Unassembled WGS sequence"/>
</dbReference>
<dbReference type="InterPro" id="IPR004360">
    <property type="entry name" value="Glyas_Fos-R_dOase_dom"/>
</dbReference>
<gene>
    <name evidence="2" type="ORF">JOE42_000811</name>
</gene>
<dbReference type="PANTHER" id="PTHR34109:SF1">
    <property type="entry name" value="VOC DOMAIN-CONTAINING PROTEIN"/>
    <property type="match status" value="1"/>
</dbReference>
<reference evidence="2 3" key="1">
    <citation type="submission" date="2021-01" db="EMBL/GenBank/DDBJ databases">
        <title>Genomics of switchgrass bacterial isolates.</title>
        <authorList>
            <person name="Shade A."/>
        </authorList>
    </citation>
    <scope>NUCLEOTIDE SEQUENCE [LARGE SCALE GENOMIC DNA]</scope>
    <source>
        <strain evidence="2 3">PvP111</strain>
    </source>
</reference>
<name>A0ABS2KQG4_9NOCA</name>
<evidence type="ECO:0000259" key="1">
    <source>
        <dbReference type="PROSITE" id="PS51819"/>
    </source>
</evidence>
<evidence type="ECO:0000313" key="2">
    <source>
        <dbReference type="EMBL" id="MBM7414078.1"/>
    </source>
</evidence>
<comment type="caution">
    <text evidence="2">The sequence shown here is derived from an EMBL/GenBank/DDBJ whole genome shotgun (WGS) entry which is preliminary data.</text>
</comment>
<feature type="domain" description="VOC" evidence="1">
    <location>
        <begin position="12"/>
        <end position="134"/>
    </location>
</feature>
<dbReference type="Gene3D" id="3.30.720.110">
    <property type="match status" value="1"/>
</dbReference>
<dbReference type="PANTHER" id="PTHR34109">
    <property type="entry name" value="BNAUNNG04460D PROTEIN-RELATED"/>
    <property type="match status" value="1"/>
</dbReference>
<dbReference type="Gene3D" id="3.30.720.120">
    <property type="match status" value="1"/>
</dbReference>
<dbReference type="EMBL" id="JAFBBK010000001">
    <property type="protein sequence ID" value="MBM7414078.1"/>
    <property type="molecule type" value="Genomic_DNA"/>
</dbReference>
<proteinExistence type="predicted"/>